<organism evidence="2 3">
    <name type="scientific">Undibacterium luofuense</name>
    <dbReference type="NCBI Taxonomy" id="2828733"/>
    <lineage>
        <taxon>Bacteria</taxon>
        <taxon>Pseudomonadati</taxon>
        <taxon>Pseudomonadota</taxon>
        <taxon>Betaproteobacteria</taxon>
        <taxon>Burkholderiales</taxon>
        <taxon>Oxalobacteraceae</taxon>
        <taxon>Undibacterium</taxon>
    </lineage>
</organism>
<dbReference type="Pfam" id="PF10746">
    <property type="entry name" value="Phage_holin_2_2"/>
    <property type="match status" value="1"/>
</dbReference>
<feature type="transmembrane region" description="Helical" evidence="1">
    <location>
        <begin position="29"/>
        <end position="47"/>
    </location>
</feature>
<proteinExistence type="predicted"/>
<keyword evidence="1" id="KW-1133">Transmembrane helix</keyword>
<dbReference type="InterPro" id="IPR019682">
    <property type="entry name" value="Phage_T7_Gp17.5_holin"/>
</dbReference>
<keyword evidence="1" id="KW-0472">Membrane</keyword>
<dbReference type="GO" id="GO:0044659">
    <property type="term" value="P:viral release from host cell by cytolysis"/>
    <property type="evidence" value="ECO:0007669"/>
    <property type="project" value="InterPro"/>
</dbReference>
<keyword evidence="1" id="KW-0812">Transmembrane</keyword>
<dbReference type="AlphaFoldDB" id="A0A941DKY2"/>
<evidence type="ECO:0000256" key="1">
    <source>
        <dbReference type="SAM" id="Phobius"/>
    </source>
</evidence>
<keyword evidence="3" id="KW-1185">Reference proteome</keyword>
<comment type="caution">
    <text evidence="2">The sequence shown here is derived from an EMBL/GenBank/DDBJ whole genome shotgun (WGS) entry which is preliminary data.</text>
</comment>
<evidence type="ECO:0000313" key="2">
    <source>
        <dbReference type="EMBL" id="MBR7782703.1"/>
    </source>
</evidence>
<dbReference type="EMBL" id="JAGSPN010000007">
    <property type="protein sequence ID" value="MBR7782703.1"/>
    <property type="molecule type" value="Genomic_DNA"/>
</dbReference>
<accession>A0A941DKY2</accession>
<sequence>MEPRIEYIKAAPPVTISTISLLGIPLNEWVFISTIGYTVLLTIFLIRDKLVYPWLERRRALKRANYGDR</sequence>
<protein>
    <submittedName>
        <fullName evidence="2">Uncharacterized protein</fullName>
    </submittedName>
</protein>
<gene>
    <name evidence="2" type="ORF">KDM89_11155</name>
</gene>
<name>A0A941DKY2_9BURK</name>
<evidence type="ECO:0000313" key="3">
    <source>
        <dbReference type="Proteomes" id="UP000680067"/>
    </source>
</evidence>
<dbReference type="Proteomes" id="UP000680067">
    <property type="component" value="Unassembled WGS sequence"/>
</dbReference>
<reference evidence="2" key="1">
    <citation type="submission" date="2021-04" db="EMBL/GenBank/DDBJ databases">
        <title>novel species isolated from subtropical streams in China.</title>
        <authorList>
            <person name="Lu H."/>
        </authorList>
    </citation>
    <scope>NUCLEOTIDE SEQUENCE</scope>
    <source>
        <strain evidence="2">LFS511W</strain>
    </source>
</reference>
<dbReference type="RefSeq" id="WP_212688008.1">
    <property type="nucleotide sequence ID" value="NZ_JAGSPN010000007.1"/>
</dbReference>